<feature type="compositionally biased region" description="Basic and acidic residues" evidence="1">
    <location>
        <begin position="141"/>
        <end position="151"/>
    </location>
</feature>
<sequence length="234" mass="25616">MPGDKQRDVSEEVMEWDHQQLLVCVLSVLHDPQLRAGLLARVPHMEQFRAQTPGEVGVTPYGVSKLIRLAATTLKESPEKTKGQKLAVDKKSNAPTKPKRCRKESAHDEVREKKQMRRNVDHMPAAAAAKPPQSTSPVPDSAKKPSPDERGERMCKNCGAKFLPGVENQNCCQYHKEELGSTSIGTIMRGGDLTAIEKQVWLCCYRDRDAAGYVQGASHVAATSETTAMALAGA</sequence>
<dbReference type="AlphaFoldDB" id="A0AAV9I4W7"/>
<feature type="compositionally biased region" description="Basic and acidic residues" evidence="1">
    <location>
        <begin position="77"/>
        <end position="92"/>
    </location>
</feature>
<dbReference type="Proteomes" id="UP001321749">
    <property type="component" value="Unassembled WGS sequence"/>
</dbReference>
<name>A0AAV9I4W7_9PEZI</name>
<accession>A0AAV9I4W7</accession>
<protein>
    <submittedName>
        <fullName evidence="2">Uncharacterized protein</fullName>
    </submittedName>
</protein>
<proteinExistence type="predicted"/>
<evidence type="ECO:0000313" key="2">
    <source>
        <dbReference type="EMBL" id="KAK4466348.1"/>
    </source>
</evidence>
<dbReference type="EMBL" id="MU864932">
    <property type="protein sequence ID" value="KAK4466348.1"/>
    <property type="molecule type" value="Genomic_DNA"/>
</dbReference>
<reference evidence="2" key="1">
    <citation type="journal article" date="2023" name="Mol. Phylogenet. Evol.">
        <title>Genome-scale phylogeny and comparative genomics of the fungal order Sordariales.</title>
        <authorList>
            <person name="Hensen N."/>
            <person name="Bonometti L."/>
            <person name="Westerberg I."/>
            <person name="Brannstrom I.O."/>
            <person name="Guillou S."/>
            <person name="Cros-Aarteil S."/>
            <person name="Calhoun S."/>
            <person name="Haridas S."/>
            <person name="Kuo A."/>
            <person name="Mondo S."/>
            <person name="Pangilinan J."/>
            <person name="Riley R."/>
            <person name="LaButti K."/>
            <person name="Andreopoulos B."/>
            <person name="Lipzen A."/>
            <person name="Chen C."/>
            <person name="Yan M."/>
            <person name="Daum C."/>
            <person name="Ng V."/>
            <person name="Clum A."/>
            <person name="Steindorff A."/>
            <person name="Ohm R.A."/>
            <person name="Martin F."/>
            <person name="Silar P."/>
            <person name="Natvig D.O."/>
            <person name="Lalanne C."/>
            <person name="Gautier V."/>
            <person name="Ament-Velasquez S.L."/>
            <person name="Kruys A."/>
            <person name="Hutchinson M.I."/>
            <person name="Powell A.J."/>
            <person name="Barry K."/>
            <person name="Miller A.N."/>
            <person name="Grigoriev I.V."/>
            <person name="Debuchy R."/>
            <person name="Gladieux P."/>
            <person name="Hiltunen Thoren M."/>
            <person name="Johannesson H."/>
        </authorList>
    </citation>
    <scope>NUCLEOTIDE SEQUENCE</scope>
    <source>
        <strain evidence="2">PSN324</strain>
    </source>
</reference>
<feature type="compositionally biased region" description="Basic and acidic residues" evidence="1">
    <location>
        <begin position="103"/>
        <end position="121"/>
    </location>
</feature>
<reference evidence="2" key="2">
    <citation type="submission" date="2023-06" db="EMBL/GenBank/DDBJ databases">
        <authorList>
            <consortium name="Lawrence Berkeley National Laboratory"/>
            <person name="Mondo S.J."/>
            <person name="Hensen N."/>
            <person name="Bonometti L."/>
            <person name="Westerberg I."/>
            <person name="Brannstrom I.O."/>
            <person name="Guillou S."/>
            <person name="Cros-Aarteil S."/>
            <person name="Calhoun S."/>
            <person name="Haridas S."/>
            <person name="Kuo A."/>
            <person name="Pangilinan J."/>
            <person name="Riley R."/>
            <person name="Labutti K."/>
            <person name="Andreopoulos B."/>
            <person name="Lipzen A."/>
            <person name="Chen C."/>
            <person name="Yanf M."/>
            <person name="Daum C."/>
            <person name="Ng V."/>
            <person name="Clum A."/>
            <person name="Steindorff A."/>
            <person name="Ohm R."/>
            <person name="Martin F."/>
            <person name="Silar P."/>
            <person name="Natvig D."/>
            <person name="Lalanne C."/>
            <person name="Gautier V."/>
            <person name="Ament-Velasquez S.L."/>
            <person name="Kruys A."/>
            <person name="Hutchinson M.I."/>
            <person name="Powell A.J."/>
            <person name="Barry K."/>
            <person name="Miller A.N."/>
            <person name="Grigoriev I.V."/>
            <person name="Debuchy R."/>
            <person name="Gladieux P."/>
            <person name="Thoren M.H."/>
            <person name="Johannesson H."/>
        </authorList>
    </citation>
    <scope>NUCLEOTIDE SEQUENCE</scope>
    <source>
        <strain evidence="2">PSN324</strain>
    </source>
</reference>
<comment type="caution">
    <text evidence="2">The sequence shown here is derived from an EMBL/GenBank/DDBJ whole genome shotgun (WGS) entry which is preliminary data.</text>
</comment>
<gene>
    <name evidence="2" type="ORF">QBC42DRAFT_327720</name>
</gene>
<organism evidence="2 3">
    <name type="scientific">Cladorrhinum samala</name>
    <dbReference type="NCBI Taxonomy" id="585594"/>
    <lineage>
        <taxon>Eukaryota</taxon>
        <taxon>Fungi</taxon>
        <taxon>Dikarya</taxon>
        <taxon>Ascomycota</taxon>
        <taxon>Pezizomycotina</taxon>
        <taxon>Sordariomycetes</taxon>
        <taxon>Sordariomycetidae</taxon>
        <taxon>Sordariales</taxon>
        <taxon>Podosporaceae</taxon>
        <taxon>Cladorrhinum</taxon>
    </lineage>
</organism>
<feature type="region of interest" description="Disordered" evidence="1">
    <location>
        <begin position="77"/>
        <end position="151"/>
    </location>
</feature>
<evidence type="ECO:0000256" key="1">
    <source>
        <dbReference type="SAM" id="MobiDB-lite"/>
    </source>
</evidence>
<evidence type="ECO:0000313" key="3">
    <source>
        <dbReference type="Proteomes" id="UP001321749"/>
    </source>
</evidence>
<keyword evidence="3" id="KW-1185">Reference proteome</keyword>